<reference evidence="3" key="1">
    <citation type="submission" date="2016-11" db="UniProtKB">
        <authorList>
            <consortium name="WormBaseParasite"/>
        </authorList>
    </citation>
    <scope>IDENTIFICATION</scope>
</reference>
<evidence type="ECO:0000313" key="3">
    <source>
        <dbReference type="WBParaSite" id="Csp11.Scaffold629.g12660.t1"/>
    </source>
</evidence>
<feature type="domain" description="F-box" evidence="1">
    <location>
        <begin position="36"/>
        <end position="74"/>
    </location>
</feature>
<accession>A0A1I7TX29</accession>
<keyword evidence="2" id="KW-1185">Reference proteome</keyword>
<protein>
    <submittedName>
        <fullName evidence="3">F-box domain-containing protein</fullName>
    </submittedName>
</protein>
<dbReference type="eggNOG" id="ENOG502TKE9">
    <property type="taxonomic scope" value="Eukaryota"/>
</dbReference>
<sequence>MSVLLQFHEKSAKIEKSSSGLHLSNMMSSSKKPPNFCDLPIEMLEMIIKKLDLPRRVIVGRLCKTLRILVIRMKPCCCNELRMTVSSKGCELHVEGYPIKYETPLEDKLEDSLRMIMEKMCDDLLFFIPDFQLNTITFRFDDHFSYNIFRPIYKQRFPQPLEVHTLVVKQFDRSLYVAYDIINPEKTRVREKHHLEEYADDIMKVSVERYECVDITDGVKAFTRTHCIKYFREGQEDVYVDEPNLVPPKKQK</sequence>
<dbReference type="WBParaSite" id="Csp11.Scaffold629.g12660.t1">
    <property type="protein sequence ID" value="Csp11.Scaffold629.g12660.t1"/>
    <property type="gene ID" value="Csp11.Scaffold629.g12660"/>
</dbReference>
<name>A0A1I7TX29_9PELO</name>
<evidence type="ECO:0000259" key="1">
    <source>
        <dbReference type="Pfam" id="PF00646"/>
    </source>
</evidence>
<dbReference type="Proteomes" id="UP000095282">
    <property type="component" value="Unplaced"/>
</dbReference>
<dbReference type="InterPro" id="IPR036047">
    <property type="entry name" value="F-box-like_dom_sf"/>
</dbReference>
<dbReference type="AlphaFoldDB" id="A0A1I7TX29"/>
<organism evidence="2 3">
    <name type="scientific">Caenorhabditis tropicalis</name>
    <dbReference type="NCBI Taxonomy" id="1561998"/>
    <lineage>
        <taxon>Eukaryota</taxon>
        <taxon>Metazoa</taxon>
        <taxon>Ecdysozoa</taxon>
        <taxon>Nematoda</taxon>
        <taxon>Chromadorea</taxon>
        <taxon>Rhabditida</taxon>
        <taxon>Rhabditina</taxon>
        <taxon>Rhabditomorpha</taxon>
        <taxon>Rhabditoidea</taxon>
        <taxon>Rhabditidae</taxon>
        <taxon>Peloderinae</taxon>
        <taxon>Caenorhabditis</taxon>
    </lineage>
</organism>
<evidence type="ECO:0000313" key="2">
    <source>
        <dbReference type="Proteomes" id="UP000095282"/>
    </source>
</evidence>
<dbReference type="SUPFAM" id="SSF81383">
    <property type="entry name" value="F-box domain"/>
    <property type="match status" value="1"/>
</dbReference>
<dbReference type="InterPro" id="IPR001810">
    <property type="entry name" value="F-box_dom"/>
</dbReference>
<dbReference type="Pfam" id="PF00646">
    <property type="entry name" value="F-box"/>
    <property type="match status" value="1"/>
</dbReference>
<proteinExistence type="predicted"/>